<feature type="domain" description="Nudix hydrolase" evidence="2">
    <location>
        <begin position="224"/>
        <end position="391"/>
    </location>
</feature>
<gene>
    <name evidence="3" type="ORF">SMN809_LOCUS35078</name>
</gene>
<name>A0A8S2XMD6_9BILA</name>
<dbReference type="AlphaFoldDB" id="A0A8S2XMD6"/>
<dbReference type="InterPro" id="IPR000086">
    <property type="entry name" value="NUDIX_hydrolase_dom"/>
</dbReference>
<dbReference type="InterPro" id="IPR039989">
    <property type="entry name" value="NUDT9"/>
</dbReference>
<sequence>MFGQGNTPSITVNQTSIELYNGFKNLQSTDHCLSLAEKSNKKQDYFLFRSARCQSMNNNKSSSNDQQSHYLRSNSNKSYLKNNARIDDEQSTQEYWQFRKATDQLPAKTSMDQNSEAVVPCYLAMANNNKNEYSKYKDSQFLQRKPNNATDSTQSKTHEKCRSSLYSVDVKRFPVPDEKIFWHITFLDYTPNEYTTQKVQRNPRADPCDPSKIDKFNQLDTKNDRRSFTGHYYVDPITNRPRNPIGRTGTTGRGRLYYWGPNHAGDSVITRWHRDENGSIGMVDPGEHISRTVKREFREEAMQDGIDEHYINKLFSNGYKLFEWYADDPRNTDNAWIETVAINFHDETGQLTKHIYLDAGDDAANVAWRPIDQNIDLYASHKEIVKRVIDRFDAY</sequence>
<dbReference type="Gene3D" id="3.90.79.10">
    <property type="entry name" value="Nucleoside Triphosphate Pyrophosphohydrolase"/>
    <property type="match status" value="1"/>
</dbReference>
<dbReference type="Pfam" id="PF00293">
    <property type="entry name" value="NUDIX"/>
    <property type="match status" value="1"/>
</dbReference>
<feature type="non-terminal residue" evidence="3">
    <location>
        <position position="1"/>
    </location>
</feature>
<evidence type="ECO:0000259" key="2">
    <source>
        <dbReference type="PROSITE" id="PS51462"/>
    </source>
</evidence>
<dbReference type="GO" id="GO:0047631">
    <property type="term" value="F:ADP-ribose diphosphatase activity"/>
    <property type="evidence" value="ECO:0007669"/>
    <property type="project" value="InterPro"/>
</dbReference>
<accession>A0A8S2XMD6</accession>
<dbReference type="PANTHER" id="PTHR13030">
    <property type="entry name" value="NUDIX HYDROLASE"/>
    <property type="match status" value="1"/>
</dbReference>
<dbReference type="Proteomes" id="UP000676336">
    <property type="component" value="Unassembled WGS sequence"/>
</dbReference>
<dbReference type="Pfam" id="PF25969">
    <property type="entry name" value="NUDT9_N"/>
    <property type="match status" value="1"/>
</dbReference>
<evidence type="ECO:0000256" key="1">
    <source>
        <dbReference type="SAM" id="MobiDB-lite"/>
    </source>
</evidence>
<reference evidence="3" key="1">
    <citation type="submission" date="2021-02" db="EMBL/GenBank/DDBJ databases">
        <authorList>
            <person name="Nowell W R."/>
        </authorList>
    </citation>
    <scope>NUCLEOTIDE SEQUENCE</scope>
</reference>
<comment type="caution">
    <text evidence="3">The sequence shown here is derived from an EMBL/GenBank/DDBJ whole genome shotgun (WGS) entry which is preliminary data.</text>
</comment>
<dbReference type="PANTHER" id="PTHR13030:SF8">
    <property type="entry name" value="ADP-RIBOSE PYROPHOSPHATASE, MITOCHONDRIAL"/>
    <property type="match status" value="1"/>
</dbReference>
<dbReference type="EMBL" id="CAJOBI010082699">
    <property type="protein sequence ID" value="CAF4504835.1"/>
    <property type="molecule type" value="Genomic_DNA"/>
</dbReference>
<feature type="region of interest" description="Disordered" evidence="1">
    <location>
        <begin position="57"/>
        <end position="86"/>
    </location>
</feature>
<feature type="compositionally biased region" description="Low complexity" evidence="1">
    <location>
        <begin position="57"/>
        <end position="68"/>
    </location>
</feature>
<evidence type="ECO:0000313" key="4">
    <source>
        <dbReference type="Proteomes" id="UP000676336"/>
    </source>
</evidence>
<dbReference type="SUPFAM" id="SSF55811">
    <property type="entry name" value="Nudix"/>
    <property type="match status" value="1"/>
</dbReference>
<organism evidence="3 4">
    <name type="scientific">Rotaria magnacalcarata</name>
    <dbReference type="NCBI Taxonomy" id="392030"/>
    <lineage>
        <taxon>Eukaryota</taxon>
        <taxon>Metazoa</taxon>
        <taxon>Spiralia</taxon>
        <taxon>Gnathifera</taxon>
        <taxon>Rotifera</taxon>
        <taxon>Eurotatoria</taxon>
        <taxon>Bdelloidea</taxon>
        <taxon>Philodinida</taxon>
        <taxon>Philodinidae</taxon>
        <taxon>Rotaria</taxon>
    </lineage>
</organism>
<protein>
    <recommendedName>
        <fullName evidence="2">Nudix hydrolase domain-containing protein</fullName>
    </recommendedName>
</protein>
<dbReference type="PROSITE" id="PS51462">
    <property type="entry name" value="NUDIX"/>
    <property type="match status" value="1"/>
</dbReference>
<evidence type="ECO:0000313" key="3">
    <source>
        <dbReference type="EMBL" id="CAF4504835.1"/>
    </source>
</evidence>
<feature type="compositionally biased region" description="Polar residues" evidence="1">
    <location>
        <begin position="69"/>
        <end position="81"/>
    </location>
</feature>
<dbReference type="CDD" id="cd03670">
    <property type="entry name" value="NUDIX_ADPRase_Nudt9"/>
    <property type="match status" value="1"/>
</dbReference>
<proteinExistence type="predicted"/>
<dbReference type="InterPro" id="IPR015797">
    <property type="entry name" value="NUDIX_hydrolase-like_dom_sf"/>
</dbReference>